<evidence type="ECO:0000313" key="3">
    <source>
        <dbReference type="Proteomes" id="UP000241074"/>
    </source>
</evidence>
<reference evidence="2 3" key="2">
    <citation type="submission" date="2018-03" db="EMBL/GenBank/DDBJ databases">
        <authorList>
            <person name="Keele B.F."/>
        </authorList>
    </citation>
    <scope>NUCLEOTIDE SEQUENCE [LARGE SCALE GENOMIC DNA]</scope>
    <source>
        <strain evidence="2 3">D13</strain>
    </source>
</reference>
<dbReference type="OrthoDB" id="7063275at2"/>
<reference evidence="2 3" key="1">
    <citation type="submission" date="2018-03" db="EMBL/GenBank/DDBJ databases">
        <title>Ahniella affigens gen. nov., sp. nov., a gammaproteobacterium isolated from sandy soil near a stream.</title>
        <authorList>
            <person name="Ko Y."/>
            <person name="Kim J.-H."/>
        </authorList>
    </citation>
    <scope>NUCLEOTIDE SEQUENCE [LARGE SCALE GENOMIC DNA]</scope>
    <source>
        <strain evidence="2 3">D13</strain>
    </source>
</reference>
<organism evidence="2 3">
    <name type="scientific">Ahniella affigens</name>
    <dbReference type="NCBI Taxonomy" id="2021234"/>
    <lineage>
        <taxon>Bacteria</taxon>
        <taxon>Pseudomonadati</taxon>
        <taxon>Pseudomonadota</taxon>
        <taxon>Gammaproteobacteria</taxon>
        <taxon>Lysobacterales</taxon>
        <taxon>Rhodanobacteraceae</taxon>
        <taxon>Ahniella</taxon>
    </lineage>
</organism>
<feature type="signal peptide" evidence="1">
    <location>
        <begin position="1"/>
        <end position="23"/>
    </location>
</feature>
<keyword evidence="3" id="KW-1185">Reference proteome</keyword>
<proteinExistence type="predicted"/>
<dbReference type="RefSeq" id="WP_106890448.1">
    <property type="nucleotide sequence ID" value="NZ_CP027860.1"/>
</dbReference>
<name>A0A2P1PNU9_9GAMM</name>
<dbReference type="AlphaFoldDB" id="A0A2P1PNU9"/>
<keyword evidence="1" id="KW-0732">Signal</keyword>
<dbReference type="KEGG" id="xba:C7S18_04595"/>
<dbReference type="Proteomes" id="UP000241074">
    <property type="component" value="Chromosome"/>
</dbReference>
<feature type="chain" id="PRO_5015183828" description="SnoaL-like domain-containing protein" evidence="1">
    <location>
        <begin position="24"/>
        <end position="197"/>
    </location>
</feature>
<protein>
    <recommendedName>
        <fullName evidence="4">SnoaL-like domain-containing protein</fullName>
    </recommendedName>
</protein>
<gene>
    <name evidence="2" type="ORF">C7S18_04595</name>
</gene>
<evidence type="ECO:0008006" key="4">
    <source>
        <dbReference type="Google" id="ProtNLM"/>
    </source>
</evidence>
<accession>A0A2P1PNU9</accession>
<evidence type="ECO:0000256" key="1">
    <source>
        <dbReference type="SAM" id="SignalP"/>
    </source>
</evidence>
<evidence type="ECO:0000313" key="2">
    <source>
        <dbReference type="EMBL" id="AVP96520.1"/>
    </source>
</evidence>
<dbReference type="EMBL" id="CP027860">
    <property type="protein sequence ID" value="AVP96520.1"/>
    <property type="molecule type" value="Genomic_DNA"/>
</dbReference>
<sequence length="197" mass="21110">MNSRFWAWLAALLLAVAVNLANAQDESPEQVAEAYGAALKTSGMSGATEFMHPDELERFRASLAPVLAIEPGLGEEVRKGIFGPEMTAASMSAMSAETFMKGCLGFADKQMKATNTELVSMEIIGSVPEGEITHLVTRGEVRAGAMTLTSMEVMSLKHYGKTWRLLLSGKIEGMAEMIKAQIQAHAPPAAAPQKNPE</sequence>